<feature type="transmembrane region" description="Helical" evidence="5">
    <location>
        <begin position="84"/>
        <end position="105"/>
    </location>
</feature>
<dbReference type="Pfam" id="PF01040">
    <property type="entry name" value="UbiA"/>
    <property type="match status" value="1"/>
</dbReference>
<comment type="subcellular location">
    <subcellularLocation>
        <location evidence="1">Membrane</location>
        <topology evidence="1">Multi-pass membrane protein</topology>
    </subcellularLocation>
</comment>
<sequence>MGKLLFALLKTGRPRQWLKNVAVVTTILFTGQLFNEKAFTATVWAFVAFCLFSSSSYFINDILDIPKDKKHPFKKFRPIASGRLPIPLAWGTAILLLGIGLFISATLGKSFFILAVVFMLLQYSYSFFLKHKSIIDILAITAAYFLRVYAGEMATGYHISIWLALAALSLALFLAIGKRRAELTLIQGYQGVLPKDTRETLLGYSEKLLDAFTAMFSTSTFITYAFYTFLEKPLNRGFFFHGYNEFAGELPDRKWMMATIPFVLFGIMRYMQLIYEGKGESPEKILTSDPPLLLTVILWGVSVFLIVYGIGG</sequence>
<dbReference type="EMBL" id="LCIQ01000052">
    <property type="protein sequence ID" value="KKT59004.1"/>
    <property type="molecule type" value="Genomic_DNA"/>
</dbReference>
<evidence type="ECO:0000256" key="3">
    <source>
        <dbReference type="ARBA" id="ARBA00022989"/>
    </source>
</evidence>
<comment type="caution">
    <text evidence="6">The sequence shown here is derived from an EMBL/GenBank/DDBJ whole genome shotgun (WGS) entry which is preliminary data.</text>
</comment>
<feature type="transmembrane region" description="Helical" evidence="5">
    <location>
        <begin position="208"/>
        <end position="230"/>
    </location>
</feature>
<organism evidence="6 7">
    <name type="scientific">Candidatus Gottesmanbacteria bacterium GW2011_GWA1_44_24b</name>
    <dbReference type="NCBI Taxonomy" id="1618437"/>
    <lineage>
        <taxon>Bacteria</taxon>
        <taxon>Candidatus Gottesmaniibacteriota</taxon>
    </lineage>
</organism>
<evidence type="ECO:0000256" key="5">
    <source>
        <dbReference type="SAM" id="Phobius"/>
    </source>
</evidence>
<evidence type="ECO:0000256" key="4">
    <source>
        <dbReference type="ARBA" id="ARBA00023136"/>
    </source>
</evidence>
<dbReference type="PANTHER" id="PTHR42723">
    <property type="entry name" value="CHLOROPHYLL SYNTHASE"/>
    <property type="match status" value="1"/>
</dbReference>
<proteinExistence type="predicted"/>
<dbReference type="AlphaFoldDB" id="A0A0G1LG55"/>
<evidence type="ECO:0000256" key="1">
    <source>
        <dbReference type="ARBA" id="ARBA00004141"/>
    </source>
</evidence>
<feature type="transmembrane region" description="Helical" evidence="5">
    <location>
        <begin position="111"/>
        <end position="129"/>
    </location>
</feature>
<dbReference type="GO" id="GO:0016020">
    <property type="term" value="C:membrane"/>
    <property type="evidence" value="ECO:0007669"/>
    <property type="project" value="UniProtKB-SubCell"/>
</dbReference>
<feature type="transmembrane region" description="Helical" evidence="5">
    <location>
        <begin position="292"/>
        <end position="311"/>
    </location>
</feature>
<keyword evidence="6" id="KW-0808">Transferase</keyword>
<dbReference type="Proteomes" id="UP000034521">
    <property type="component" value="Unassembled WGS sequence"/>
</dbReference>
<feature type="transmembrane region" description="Helical" evidence="5">
    <location>
        <begin position="156"/>
        <end position="176"/>
    </location>
</feature>
<dbReference type="PANTHER" id="PTHR42723:SF1">
    <property type="entry name" value="CHLOROPHYLL SYNTHASE, CHLOROPLASTIC"/>
    <property type="match status" value="1"/>
</dbReference>
<evidence type="ECO:0000313" key="6">
    <source>
        <dbReference type="EMBL" id="KKT59004.1"/>
    </source>
</evidence>
<keyword evidence="3 5" id="KW-1133">Transmembrane helix</keyword>
<dbReference type="InterPro" id="IPR044878">
    <property type="entry name" value="UbiA_sf"/>
</dbReference>
<keyword evidence="4 5" id="KW-0472">Membrane</keyword>
<dbReference type="CDD" id="cd13963">
    <property type="entry name" value="PT_UbiA_2"/>
    <property type="match status" value="1"/>
</dbReference>
<dbReference type="Gene3D" id="1.10.357.140">
    <property type="entry name" value="UbiA prenyltransferase"/>
    <property type="match status" value="1"/>
</dbReference>
<protein>
    <submittedName>
        <fullName evidence="6">UbiA prenyltransferase</fullName>
    </submittedName>
</protein>
<feature type="transmembrane region" description="Helical" evidence="5">
    <location>
        <begin position="41"/>
        <end position="63"/>
    </location>
</feature>
<name>A0A0G1LG55_9BACT</name>
<reference evidence="6 7" key="1">
    <citation type="journal article" date="2015" name="Nature">
        <title>rRNA introns, odd ribosomes, and small enigmatic genomes across a large radiation of phyla.</title>
        <authorList>
            <person name="Brown C.T."/>
            <person name="Hug L.A."/>
            <person name="Thomas B.C."/>
            <person name="Sharon I."/>
            <person name="Castelle C.J."/>
            <person name="Singh A."/>
            <person name="Wilkins M.J."/>
            <person name="Williams K.H."/>
            <person name="Banfield J.F."/>
        </authorList>
    </citation>
    <scope>NUCLEOTIDE SEQUENCE [LARGE SCALE GENOMIC DNA]</scope>
</reference>
<gene>
    <name evidence="6" type="ORF">UW52_C0052G0008</name>
</gene>
<accession>A0A0G1LG55</accession>
<keyword evidence="2 5" id="KW-0812">Transmembrane</keyword>
<evidence type="ECO:0000313" key="7">
    <source>
        <dbReference type="Proteomes" id="UP000034521"/>
    </source>
</evidence>
<dbReference type="GO" id="GO:0016765">
    <property type="term" value="F:transferase activity, transferring alkyl or aryl (other than methyl) groups"/>
    <property type="evidence" value="ECO:0007669"/>
    <property type="project" value="InterPro"/>
</dbReference>
<dbReference type="InterPro" id="IPR050475">
    <property type="entry name" value="Prenyltransferase_related"/>
</dbReference>
<evidence type="ECO:0000256" key="2">
    <source>
        <dbReference type="ARBA" id="ARBA00022692"/>
    </source>
</evidence>
<dbReference type="InterPro" id="IPR000537">
    <property type="entry name" value="UbiA_prenyltransferase"/>
</dbReference>
<feature type="transmembrane region" description="Helical" evidence="5">
    <location>
        <begin position="134"/>
        <end position="150"/>
    </location>
</feature>
<dbReference type="NCBIfam" id="NF008978">
    <property type="entry name" value="PRK12324.1-4"/>
    <property type="match status" value="1"/>
</dbReference>